<comment type="similarity">
    <text evidence="2 11">Belongs to the ADP/ATP translocase tlc family.</text>
</comment>
<keyword evidence="6 11" id="KW-0547">Nucleotide-binding</keyword>
<dbReference type="Pfam" id="PF03219">
    <property type="entry name" value="TLC"/>
    <property type="match status" value="1"/>
</dbReference>
<keyword evidence="9 11" id="KW-0472">Membrane</keyword>
<evidence type="ECO:0000256" key="2">
    <source>
        <dbReference type="ARBA" id="ARBA00007127"/>
    </source>
</evidence>
<dbReference type="RefSeq" id="WP_045917334.1">
    <property type="nucleotide sequence ID" value="NZ_LAOA01000074.1"/>
</dbReference>
<dbReference type="GO" id="GO:0005886">
    <property type="term" value="C:plasma membrane"/>
    <property type="evidence" value="ECO:0007669"/>
    <property type="project" value="UniProtKB-SubCell"/>
</dbReference>
<protein>
    <recommendedName>
        <fullName evidence="11">ADP,ATP carrier protein</fullName>
    </recommendedName>
</protein>
<evidence type="ECO:0000256" key="1">
    <source>
        <dbReference type="ARBA" id="ARBA00004651"/>
    </source>
</evidence>
<evidence type="ECO:0000256" key="5">
    <source>
        <dbReference type="ARBA" id="ARBA00022692"/>
    </source>
</evidence>
<reference evidence="12 13" key="1">
    <citation type="submission" date="2015-01" db="EMBL/GenBank/DDBJ databases">
        <title>Genome Sequencing of Rickettsiales.</title>
        <authorList>
            <person name="Daugherty S.C."/>
            <person name="Su Q."/>
            <person name="Abolude K."/>
            <person name="Beier-Sexton M."/>
            <person name="Carlyon J.A."/>
            <person name="Carter R."/>
            <person name="Day N.P."/>
            <person name="Dumler S.J."/>
            <person name="Dyachenko V."/>
            <person name="Godinez A."/>
            <person name="Kurtti T.J."/>
            <person name="Lichay M."/>
            <person name="Mullins K.E."/>
            <person name="Ott S."/>
            <person name="Pappas-Brown V."/>
            <person name="Paris D.H."/>
            <person name="Patel P."/>
            <person name="Richards A.L."/>
            <person name="Sadzewicz L."/>
            <person name="Sears K."/>
            <person name="Seidman D."/>
            <person name="Sengamalay N."/>
            <person name="Stenos J."/>
            <person name="Tallon L.J."/>
            <person name="Vincent G."/>
            <person name="Fraser C.M."/>
            <person name="Munderloh U."/>
            <person name="Dunning-Hotopp J.C."/>
        </authorList>
    </citation>
    <scope>NUCLEOTIDE SEQUENCE [LARGE SCALE GENOMIC DNA]</scope>
    <source>
        <strain evidence="12 13">TA716</strain>
    </source>
</reference>
<dbReference type="InterPro" id="IPR004667">
    <property type="entry name" value="ADP_ATP_car_bac_type"/>
</dbReference>
<keyword evidence="5 11" id="KW-0812">Transmembrane</keyword>
<dbReference type="EMBL" id="LAOA01000074">
    <property type="protein sequence ID" value="KJV73568.1"/>
    <property type="molecule type" value="Genomic_DNA"/>
</dbReference>
<feature type="transmembrane region" description="Helical" evidence="11">
    <location>
        <begin position="59"/>
        <end position="79"/>
    </location>
</feature>
<feature type="transmembrane region" description="Helical" evidence="11">
    <location>
        <begin position="143"/>
        <end position="168"/>
    </location>
</feature>
<dbReference type="NCBIfam" id="TIGR00769">
    <property type="entry name" value="AAA"/>
    <property type="match status" value="1"/>
</dbReference>
<gene>
    <name evidence="12" type="ORF">OTSTA716_1569</name>
</gene>
<keyword evidence="3 11" id="KW-0813">Transport</keyword>
<feature type="transmembrane region" description="Helical" evidence="11">
    <location>
        <begin position="332"/>
        <end position="350"/>
    </location>
</feature>
<feature type="transmembrane region" description="Helical" evidence="11">
    <location>
        <begin position="295"/>
        <end position="312"/>
    </location>
</feature>
<dbReference type="PANTHER" id="PTHR31187">
    <property type="match status" value="1"/>
</dbReference>
<organism evidence="12 13">
    <name type="scientific">Orientia tsutsugamushi str. TA716</name>
    <dbReference type="NCBI Taxonomy" id="1359175"/>
    <lineage>
        <taxon>Bacteria</taxon>
        <taxon>Pseudomonadati</taxon>
        <taxon>Pseudomonadota</taxon>
        <taxon>Alphaproteobacteria</taxon>
        <taxon>Rickettsiales</taxon>
        <taxon>Rickettsiaceae</taxon>
        <taxon>Rickettsieae</taxon>
        <taxon>Orientia</taxon>
    </lineage>
</organism>
<comment type="function">
    <text evidence="10 11">Provides the rickettsial cell with host ATP in exchange for rickettsial ADP. This is an obligate exchange system. This energy acquiring activity is an important component of rickettsial parasitism.</text>
</comment>
<feature type="transmembrane region" description="Helical" evidence="11">
    <location>
        <begin position="391"/>
        <end position="410"/>
    </location>
</feature>
<evidence type="ECO:0000256" key="9">
    <source>
        <dbReference type="ARBA" id="ARBA00023136"/>
    </source>
</evidence>
<dbReference type="GO" id="GO:0005471">
    <property type="term" value="F:ATP:ADP antiporter activity"/>
    <property type="evidence" value="ECO:0007669"/>
    <property type="project" value="InterPro"/>
</dbReference>
<name>A0A0F3NZY2_ORITS</name>
<dbReference type="GO" id="GO:0005524">
    <property type="term" value="F:ATP binding"/>
    <property type="evidence" value="ECO:0007669"/>
    <property type="project" value="UniProtKB-KW"/>
</dbReference>
<evidence type="ECO:0000256" key="6">
    <source>
        <dbReference type="ARBA" id="ARBA00022741"/>
    </source>
</evidence>
<evidence type="ECO:0000313" key="12">
    <source>
        <dbReference type="EMBL" id="KJV73568.1"/>
    </source>
</evidence>
<dbReference type="PATRIC" id="fig|1359175.3.peg.2738"/>
<feature type="transmembrane region" description="Helical" evidence="11">
    <location>
        <begin position="180"/>
        <end position="200"/>
    </location>
</feature>
<dbReference type="Proteomes" id="UP000033671">
    <property type="component" value="Unassembled WGS sequence"/>
</dbReference>
<feature type="transmembrane region" description="Helical" evidence="11">
    <location>
        <begin position="475"/>
        <end position="495"/>
    </location>
</feature>
<dbReference type="AlphaFoldDB" id="A0A0F3NZY2"/>
<feature type="transmembrane region" description="Helical" evidence="11">
    <location>
        <begin position="228"/>
        <end position="247"/>
    </location>
</feature>
<evidence type="ECO:0000256" key="10">
    <source>
        <dbReference type="ARBA" id="ARBA00024792"/>
    </source>
</evidence>
<evidence type="ECO:0000256" key="3">
    <source>
        <dbReference type="ARBA" id="ARBA00022448"/>
    </source>
</evidence>
<keyword evidence="8 11" id="KW-1133">Transmembrane helix</keyword>
<accession>A0A0F3NZY2</accession>
<keyword evidence="4" id="KW-1003">Cell membrane</keyword>
<evidence type="ECO:0000256" key="7">
    <source>
        <dbReference type="ARBA" id="ARBA00022840"/>
    </source>
</evidence>
<dbReference type="PANTHER" id="PTHR31187:SF1">
    <property type="entry name" value="ADP,ATP CARRIER PROTEIN 1"/>
    <property type="match status" value="1"/>
</dbReference>
<keyword evidence="7 11" id="KW-0067">ATP-binding</keyword>
<comment type="subcellular location">
    <subcellularLocation>
        <location evidence="1">Cell membrane</location>
        <topology evidence="1">Multi-pass membrane protein</topology>
    </subcellularLocation>
    <subcellularLocation>
        <location evidence="11">Membrane</location>
        <topology evidence="11">Multi-pass membrane protein</topology>
    </subcellularLocation>
</comment>
<evidence type="ECO:0000256" key="8">
    <source>
        <dbReference type="ARBA" id="ARBA00022989"/>
    </source>
</evidence>
<evidence type="ECO:0000313" key="13">
    <source>
        <dbReference type="Proteomes" id="UP000033671"/>
    </source>
</evidence>
<evidence type="ECO:0000256" key="4">
    <source>
        <dbReference type="ARBA" id="ARBA00022475"/>
    </source>
</evidence>
<comment type="caution">
    <text evidence="12">The sequence shown here is derived from an EMBL/GenBank/DDBJ whole genome shotgun (WGS) entry which is preliminary data.</text>
</comment>
<feature type="transmembrane region" description="Helical" evidence="11">
    <location>
        <begin position="91"/>
        <end position="110"/>
    </location>
</feature>
<feature type="transmembrane region" description="Helical" evidence="11">
    <location>
        <begin position="362"/>
        <end position="385"/>
    </location>
</feature>
<evidence type="ECO:0000256" key="11">
    <source>
        <dbReference type="RuleBase" id="RU363121"/>
    </source>
</evidence>
<proteinExistence type="inferred from homology"/>
<sequence>MQKTNILKKFTKALWPIELHEMKLFMPMALIIFCLLFNFSALRAIKDSLVVPAVGAEVISFLKLWLVLPSAIIFTLTYVKLSNSYSMENIFYIIVTFFLIFFLLFAFIVYPNEMLLHPSEKLIKEAIYNYPYLQWIIRICGKWSYAVMYIICELWSVVVINLMYWQFANNMFNIKDAKRFYPALGMIGNLGLIVAGNVLIACANNSEISIASDMFVINSDCAKNSEAIFKHIVIVVTISGIIAILTFKYLNNLVLGKAVIMHNKDNLMNNLKLYNHGRTKLSLKDSIKLILRSDYISRIAIMVICYGLSINILEGPWKAQIKELYPTTQEYITFMGKFNVVMGISCVMFMGMSSSILHKFNWLFPALITPLIIGVTGIIFFLLIITGETASAIFSTVGYSPIYLAVLVGASQNILSKSSKCSLFDATKEIAYIPLDAETKIKGKAAVEVVGAKLGKSGGAFIQFLILTLYPESTISSISAILMGVFILVVLIWLIDVVNLYHKYDDLQQFMEKK</sequence>